<protein>
    <recommendedName>
        <fullName evidence="7">JmjC domain-containing protein</fullName>
    </recommendedName>
</protein>
<dbReference type="EMBL" id="HBED01048472">
    <property type="protein sequence ID" value="CAD8326017.1"/>
    <property type="molecule type" value="Transcribed_RNA"/>
</dbReference>
<dbReference type="PROSITE" id="PS51183">
    <property type="entry name" value="JMJN"/>
    <property type="match status" value="1"/>
</dbReference>
<feature type="compositionally biased region" description="Basic and acidic residues" evidence="3">
    <location>
        <begin position="156"/>
        <end position="173"/>
    </location>
</feature>
<feature type="region of interest" description="Disordered" evidence="3">
    <location>
        <begin position="152"/>
        <end position="173"/>
    </location>
</feature>
<dbReference type="GO" id="GO:0046872">
    <property type="term" value="F:metal ion binding"/>
    <property type="evidence" value="ECO:0007669"/>
    <property type="project" value="UniProtKB-KW"/>
</dbReference>
<dbReference type="GO" id="GO:0000785">
    <property type="term" value="C:chromatin"/>
    <property type="evidence" value="ECO:0007669"/>
    <property type="project" value="TreeGrafter"/>
</dbReference>
<accession>A0A7R9WKL4</accession>
<dbReference type="Pfam" id="PF02373">
    <property type="entry name" value="JmjC"/>
    <property type="match status" value="1"/>
</dbReference>
<dbReference type="Pfam" id="PF02928">
    <property type="entry name" value="zf-C5HC2"/>
    <property type="match status" value="1"/>
</dbReference>
<feature type="region of interest" description="Disordered" evidence="3">
    <location>
        <begin position="566"/>
        <end position="586"/>
    </location>
</feature>
<dbReference type="GO" id="GO:0005634">
    <property type="term" value="C:nucleus"/>
    <property type="evidence" value="ECO:0007669"/>
    <property type="project" value="TreeGrafter"/>
</dbReference>
<dbReference type="PROSITE" id="PS51184">
    <property type="entry name" value="JMJC"/>
    <property type="match status" value="1"/>
</dbReference>
<dbReference type="Gene3D" id="2.60.120.650">
    <property type="entry name" value="Cupin"/>
    <property type="match status" value="1"/>
</dbReference>
<feature type="compositionally biased region" description="Basic residues" evidence="3">
    <location>
        <begin position="1"/>
        <end position="13"/>
    </location>
</feature>
<dbReference type="SMART" id="SM00545">
    <property type="entry name" value="JmjN"/>
    <property type="match status" value="1"/>
</dbReference>
<keyword evidence="2" id="KW-0408">Iron</keyword>
<evidence type="ECO:0000259" key="4">
    <source>
        <dbReference type="PROSITE" id="PS51183"/>
    </source>
</evidence>
<feature type="domain" description="JmjC" evidence="5">
    <location>
        <begin position="238"/>
        <end position="406"/>
    </location>
</feature>
<evidence type="ECO:0000256" key="2">
    <source>
        <dbReference type="ARBA" id="ARBA00023004"/>
    </source>
</evidence>
<dbReference type="PANTHER" id="PTHR10694:SF33">
    <property type="entry name" value="LYSINE-SPECIFIC DEMETHYLASE 5"/>
    <property type="match status" value="1"/>
</dbReference>
<evidence type="ECO:0000256" key="1">
    <source>
        <dbReference type="ARBA" id="ARBA00022723"/>
    </source>
</evidence>
<dbReference type="SUPFAM" id="SSF51197">
    <property type="entry name" value="Clavaminate synthase-like"/>
    <property type="match status" value="1"/>
</dbReference>
<dbReference type="InterPro" id="IPR003347">
    <property type="entry name" value="JmjC_dom"/>
</dbReference>
<keyword evidence="1" id="KW-0479">Metal-binding</keyword>
<gene>
    <name evidence="6" type="ORF">TDUB1175_LOCUS24437</name>
</gene>
<proteinExistence type="predicted"/>
<organism evidence="6">
    <name type="scientific">Pseudictyota dubia</name>
    <dbReference type="NCBI Taxonomy" id="2749911"/>
    <lineage>
        <taxon>Eukaryota</taxon>
        <taxon>Sar</taxon>
        <taxon>Stramenopiles</taxon>
        <taxon>Ochrophyta</taxon>
        <taxon>Bacillariophyta</taxon>
        <taxon>Mediophyceae</taxon>
        <taxon>Biddulphiophycidae</taxon>
        <taxon>Eupodiscales</taxon>
        <taxon>Odontellaceae</taxon>
        <taxon>Pseudictyota</taxon>
    </lineage>
</organism>
<dbReference type="AlphaFoldDB" id="A0A7R9WKL4"/>
<dbReference type="GO" id="GO:0010468">
    <property type="term" value="P:regulation of gene expression"/>
    <property type="evidence" value="ECO:0007669"/>
    <property type="project" value="TreeGrafter"/>
</dbReference>
<dbReference type="InterPro" id="IPR003349">
    <property type="entry name" value="JmjN"/>
</dbReference>
<sequence>MSSRQRRRRKPTHAYHATPHSNEEERAFQQAIANSRLDRFRPRDHLCTVASGPTFYPTVEDFEGNPLHYIEKIRPIAEKFGICKIVPPKGWNPPFSVDMNQTKKFQTKEQLIHRLQEGIAFGDGIDYCASDYLKMARKRALDWRRRCYYGEETSNDGDKKDDEPLPPRETMTPEKLEQQYWDIVETHNQEMVVEYGNDVDSDRFGSGFPLSDRGRSVNGEIDVDKVHLPEPKFGSDDYYKETFWNLNNIPNAPDSILRHIRVGINGINVPWLYFGCLFSTFCWHNEDNYMYSINYAHWGAPKQWYGVPGTRKDAEGLERVFKNYLSMKMRDVPDLLHHITTMFSPRLLQQGGVPVYKILQRAGEFVVTFPRAFHGGFSYGPNCGEAVNFATHDWISQGADANERYRSFARPSVFSHDRLTFTMANHLKDQKRYSTCRLLLAELQRVIEEEMKLRNKLLDAGVRDVSGDISLPKNRLDQLDEESADYDDKRLCHACKHVCFFSCVACECSQTKVSCLRHSHYMCRCPTERKYIMIWSSEDEMNTTLRKVKSFAEELKSSVDRASDNLVTSSTGQEVDRNAPAPGASDAWEAHKDVEIDLSLNLPGAYPLTGAPSVAKEGERVIRAAQDPSEEVMRDSKRIKLESHENHLAKKATTIADAGSDGDVVVLVETQNVSTVGN</sequence>
<evidence type="ECO:0000313" key="6">
    <source>
        <dbReference type="EMBL" id="CAD8326017.1"/>
    </source>
</evidence>
<dbReference type="SMART" id="SM00558">
    <property type="entry name" value="JmjC"/>
    <property type="match status" value="1"/>
</dbReference>
<reference evidence="6" key="1">
    <citation type="submission" date="2021-01" db="EMBL/GenBank/DDBJ databases">
        <authorList>
            <person name="Corre E."/>
            <person name="Pelletier E."/>
            <person name="Niang G."/>
            <person name="Scheremetjew M."/>
            <person name="Finn R."/>
            <person name="Kale V."/>
            <person name="Holt S."/>
            <person name="Cochrane G."/>
            <person name="Meng A."/>
            <person name="Brown T."/>
            <person name="Cohen L."/>
        </authorList>
    </citation>
    <scope>NUCLEOTIDE SEQUENCE</scope>
    <source>
        <strain evidence="6">CCMP147</strain>
    </source>
</reference>
<evidence type="ECO:0008006" key="7">
    <source>
        <dbReference type="Google" id="ProtNLM"/>
    </source>
</evidence>
<feature type="region of interest" description="Disordered" evidence="3">
    <location>
        <begin position="1"/>
        <end position="25"/>
    </location>
</feature>
<feature type="domain" description="JmjN" evidence="4">
    <location>
        <begin position="52"/>
        <end position="94"/>
    </location>
</feature>
<evidence type="ECO:0000256" key="3">
    <source>
        <dbReference type="SAM" id="MobiDB-lite"/>
    </source>
</evidence>
<evidence type="ECO:0000259" key="5">
    <source>
        <dbReference type="PROSITE" id="PS51184"/>
    </source>
</evidence>
<name>A0A7R9WKL4_9STRA</name>
<dbReference type="InterPro" id="IPR004198">
    <property type="entry name" value="Znf_C5HC2"/>
</dbReference>
<dbReference type="PANTHER" id="PTHR10694">
    <property type="entry name" value="LYSINE-SPECIFIC DEMETHYLASE"/>
    <property type="match status" value="1"/>
</dbReference>
<dbReference type="Pfam" id="PF02375">
    <property type="entry name" value="JmjN"/>
    <property type="match status" value="1"/>
</dbReference>
<dbReference type="GO" id="GO:0141052">
    <property type="term" value="F:histone H3 demethylase activity"/>
    <property type="evidence" value="ECO:0007669"/>
    <property type="project" value="UniProtKB-ARBA"/>
</dbReference>